<name>L9ZFF6_9EURY</name>
<dbReference type="Proteomes" id="UP000011592">
    <property type="component" value="Unassembled WGS sequence"/>
</dbReference>
<organism evidence="2 3">
    <name type="scientific">Natrinema gari JCM 14663</name>
    <dbReference type="NCBI Taxonomy" id="1230459"/>
    <lineage>
        <taxon>Archaea</taxon>
        <taxon>Methanobacteriati</taxon>
        <taxon>Methanobacteriota</taxon>
        <taxon>Stenosarchaea group</taxon>
        <taxon>Halobacteria</taxon>
        <taxon>Halobacteriales</taxon>
        <taxon>Natrialbaceae</taxon>
        <taxon>Natrinema</taxon>
    </lineage>
</organism>
<dbReference type="RefSeq" id="WP_008451651.1">
    <property type="nucleotide sequence ID" value="NZ_AOIJ01000010.1"/>
</dbReference>
<comment type="caution">
    <text evidence="2">The sequence shown here is derived from an EMBL/GenBank/DDBJ whole genome shotgun (WGS) entry which is preliminary data.</text>
</comment>
<dbReference type="AlphaFoldDB" id="L9ZFF6"/>
<dbReference type="EMBL" id="AOIJ01000010">
    <property type="protein sequence ID" value="ELY85054.1"/>
    <property type="molecule type" value="Genomic_DNA"/>
</dbReference>
<proteinExistence type="predicted"/>
<protein>
    <submittedName>
        <fullName evidence="2">Uncharacterized protein</fullName>
    </submittedName>
</protein>
<evidence type="ECO:0000313" key="3">
    <source>
        <dbReference type="Proteomes" id="UP000011592"/>
    </source>
</evidence>
<accession>L9ZFF6</accession>
<evidence type="ECO:0000313" key="2">
    <source>
        <dbReference type="EMBL" id="ELY85054.1"/>
    </source>
</evidence>
<feature type="region of interest" description="Disordered" evidence="1">
    <location>
        <begin position="1"/>
        <end position="24"/>
    </location>
</feature>
<gene>
    <name evidence="2" type="ORF">C486_00310</name>
</gene>
<keyword evidence="3" id="KW-1185">Reference proteome</keyword>
<sequence length="71" mass="7711">MIETETDRLEVPTSAVDGEIGPDNWGTIDYAVIEPEPTTAVLPTAVFDGEPLNFRASVAGRPDEPRIGEER</sequence>
<feature type="compositionally biased region" description="Basic and acidic residues" evidence="1">
    <location>
        <begin position="1"/>
        <end position="10"/>
    </location>
</feature>
<evidence type="ECO:0000256" key="1">
    <source>
        <dbReference type="SAM" id="MobiDB-lite"/>
    </source>
</evidence>
<reference evidence="2 3" key="1">
    <citation type="journal article" date="2014" name="PLoS Genet.">
        <title>Phylogenetically driven sequencing of extremely halophilic archaea reveals strategies for static and dynamic osmo-response.</title>
        <authorList>
            <person name="Becker E.A."/>
            <person name="Seitzer P.M."/>
            <person name="Tritt A."/>
            <person name="Larsen D."/>
            <person name="Krusor M."/>
            <person name="Yao A.I."/>
            <person name="Wu D."/>
            <person name="Madern D."/>
            <person name="Eisen J.A."/>
            <person name="Darling A.E."/>
            <person name="Facciotti M.T."/>
        </authorList>
    </citation>
    <scope>NUCLEOTIDE SEQUENCE [LARGE SCALE GENOMIC DNA]</scope>
    <source>
        <strain evidence="2 3">JCM 14663</strain>
    </source>
</reference>
<dbReference type="PATRIC" id="fig|1230459.4.peg.60"/>